<gene>
    <name evidence="1" type="ORF">BGW38_007389</name>
</gene>
<accession>A0A9P6FLH1</accession>
<comment type="caution">
    <text evidence="1">The sequence shown here is derived from an EMBL/GenBank/DDBJ whole genome shotgun (WGS) entry which is preliminary data.</text>
</comment>
<dbReference type="OrthoDB" id="10665063at2759"/>
<name>A0A9P6FLH1_9FUNG</name>
<reference evidence="1" key="1">
    <citation type="journal article" date="2020" name="Fungal Divers.">
        <title>Resolving the Mortierellaceae phylogeny through synthesis of multi-gene phylogenetics and phylogenomics.</title>
        <authorList>
            <person name="Vandepol N."/>
            <person name="Liber J."/>
            <person name="Desiro A."/>
            <person name="Na H."/>
            <person name="Kennedy M."/>
            <person name="Barry K."/>
            <person name="Grigoriev I.V."/>
            <person name="Miller A.N."/>
            <person name="O'Donnell K."/>
            <person name="Stajich J.E."/>
            <person name="Bonito G."/>
        </authorList>
    </citation>
    <scope>NUCLEOTIDE SEQUENCE</scope>
    <source>
        <strain evidence="1">KOD1015</strain>
    </source>
</reference>
<proteinExistence type="predicted"/>
<feature type="non-terminal residue" evidence="1">
    <location>
        <position position="166"/>
    </location>
</feature>
<keyword evidence="2" id="KW-1185">Reference proteome</keyword>
<protein>
    <submittedName>
        <fullName evidence="1">Uncharacterized protein</fullName>
    </submittedName>
</protein>
<evidence type="ECO:0000313" key="2">
    <source>
        <dbReference type="Proteomes" id="UP000780801"/>
    </source>
</evidence>
<evidence type="ECO:0000313" key="1">
    <source>
        <dbReference type="EMBL" id="KAF9577412.1"/>
    </source>
</evidence>
<dbReference type="Proteomes" id="UP000780801">
    <property type="component" value="Unassembled WGS sequence"/>
</dbReference>
<organism evidence="1 2">
    <name type="scientific">Lunasporangiospora selenospora</name>
    <dbReference type="NCBI Taxonomy" id="979761"/>
    <lineage>
        <taxon>Eukaryota</taxon>
        <taxon>Fungi</taxon>
        <taxon>Fungi incertae sedis</taxon>
        <taxon>Mucoromycota</taxon>
        <taxon>Mortierellomycotina</taxon>
        <taxon>Mortierellomycetes</taxon>
        <taxon>Mortierellales</taxon>
        <taxon>Mortierellaceae</taxon>
        <taxon>Lunasporangiospora</taxon>
    </lineage>
</organism>
<dbReference type="AlphaFoldDB" id="A0A9P6FLH1"/>
<dbReference type="EMBL" id="JAABOA010004870">
    <property type="protein sequence ID" value="KAF9577412.1"/>
    <property type="molecule type" value="Genomic_DNA"/>
</dbReference>
<sequence length="166" mass="18562">ALDLNKPSLGNLAHKVYRGVDRAEQRLATVEFKKAIKQDIMSHGEEPHHSKGCRLKYILEGTIQTNGQQAKVLPDQAAVERLLPGQSEFIVAAVDPGAKKTACSAKIDTLDPDHVSIVDIPRINLPFAEELYRKRLEHAKQNMIYDDKAIHTVERELVKFTLPPPP</sequence>